<dbReference type="InterPro" id="IPR006103">
    <property type="entry name" value="Glyco_hydro_2_cat"/>
</dbReference>
<dbReference type="SUPFAM" id="SSF49785">
    <property type="entry name" value="Galactose-binding domain-like"/>
    <property type="match status" value="1"/>
</dbReference>
<evidence type="ECO:0000313" key="5">
    <source>
        <dbReference type="EMBL" id="KAL1140871.1"/>
    </source>
</evidence>
<evidence type="ECO:0000256" key="2">
    <source>
        <dbReference type="ARBA" id="ARBA00022801"/>
    </source>
</evidence>
<dbReference type="PANTHER" id="PTHR10066">
    <property type="entry name" value="BETA-GLUCURONIDASE"/>
    <property type="match status" value="1"/>
</dbReference>
<keyword evidence="6" id="KW-1185">Reference proteome</keyword>
<name>A0ABD0YYS6_9HEMI</name>
<evidence type="ECO:0000313" key="6">
    <source>
        <dbReference type="Proteomes" id="UP001558652"/>
    </source>
</evidence>
<evidence type="ECO:0000259" key="4">
    <source>
        <dbReference type="Pfam" id="PF02836"/>
    </source>
</evidence>
<dbReference type="InterPro" id="IPR036156">
    <property type="entry name" value="Beta-gal/glucu_dom_sf"/>
</dbReference>
<dbReference type="InterPro" id="IPR013783">
    <property type="entry name" value="Ig-like_fold"/>
</dbReference>
<dbReference type="Gene3D" id="2.60.40.10">
    <property type="entry name" value="Immunoglobulins"/>
    <property type="match status" value="1"/>
</dbReference>
<gene>
    <name evidence="5" type="ORF">AAG570_000799</name>
</gene>
<dbReference type="AlphaFoldDB" id="A0ABD0YYS6"/>
<dbReference type="InterPro" id="IPR017853">
    <property type="entry name" value="GH"/>
</dbReference>
<keyword evidence="3" id="KW-0326">Glycosidase</keyword>
<protein>
    <recommendedName>
        <fullName evidence="4">Glycoside hydrolase family 2 catalytic domain-containing protein</fullName>
    </recommendedName>
</protein>
<accession>A0ABD0YYS6</accession>
<dbReference type="SUPFAM" id="SSF49303">
    <property type="entry name" value="beta-Galactosidase/glucuronidase domain"/>
    <property type="match status" value="1"/>
</dbReference>
<feature type="non-terminal residue" evidence="5">
    <location>
        <position position="1"/>
    </location>
</feature>
<proteinExistence type="inferred from homology"/>
<keyword evidence="2" id="KW-0378">Hydrolase</keyword>
<dbReference type="SUPFAM" id="SSF51445">
    <property type="entry name" value="(Trans)glycosidases"/>
    <property type="match status" value="1"/>
</dbReference>
<evidence type="ECO:0000256" key="1">
    <source>
        <dbReference type="ARBA" id="ARBA00007401"/>
    </source>
</evidence>
<reference evidence="5 6" key="1">
    <citation type="submission" date="2024-07" db="EMBL/GenBank/DDBJ databases">
        <title>Chromosome-level genome assembly of the water stick insect Ranatra chinensis (Heteroptera: Nepidae).</title>
        <authorList>
            <person name="Liu X."/>
        </authorList>
    </citation>
    <scope>NUCLEOTIDE SEQUENCE [LARGE SCALE GENOMIC DNA]</scope>
    <source>
        <strain evidence="5">Cailab_2021Rc</strain>
        <tissue evidence="5">Muscle</tissue>
    </source>
</reference>
<dbReference type="EMBL" id="JBFDAA010000001">
    <property type="protein sequence ID" value="KAL1140871.1"/>
    <property type="molecule type" value="Genomic_DNA"/>
</dbReference>
<comment type="similarity">
    <text evidence="1">Belongs to the glycosyl hydrolase 2 family.</text>
</comment>
<dbReference type="FunFam" id="3.20.20.80:FF:000080">
    <property type="entry name" value="Beta-glucuronidase UidA"/>
    <property type="match status" value="1"/>
</dbReference>
<dbReference type="PANTHER" id="PTHR10066:SF67">
    <property type="entry name" value="BETA-GLUCURONIDASE"/>
    <property type="match status" value="1"/>
</dbReference>
<dbReference type="InterPro" id="IPR006101">
    <property type="entry name" value="Glyco_hydro_2"/>
</dbReference>
<dbReference type="GO" id="GO:0016798">
    <property type="term" value="F:hydrolase activity, acting on glycosyl bonds"/>
    <property type="evidence" value="ECO:0007669"/>
    <property type="project" value="UniProtKB-KW"/>
</dbReference>
<sequence length="459" mass="52402">VTVTVNNQLTNRTIPQGFVTVTNDTFRYPKGYVLYQHDFDYFDYAGINRDVTLYTTPLNYIEDISVRTYFLEDTGFIEYNITRSHTNLGSCYVSLEGDGGRPVAKSMVCDNGLLIVENVHLWWPAGSGKSPIGYLYILVVILETAEEADFYRLPVGFRTVGWTNSSILINGVPTYMKGFGMHEDSDIRGRGFDNVILLRDMNLIGWIGATAIRTSHYPYSTEFLYQADRRGIMVILETPACSLSNFDNEIYSRHLATMREIITIYKNHPSIVMWSLANEPQTYRNESTLYFRNLVNAVRLMDPSRPVTFVTSQQIFNEKAVGNMDVVCLNRYSGWYQDGGKPELVRYQTNAEVRAWSSKYNAPVIVTEYGAGALSGLHNLPSTMWTEDYQRELLSEHFKAFDDLKNQSNIAGEMIWNFADFNTPQEYIRPGGCDKGLFTRSRQPKSAAHLVRARYLSLH</sequence>
<comment type="caution">
    <text evidence="5">The sequence shown here is derived from an EMBL/GenBank/DDBJ whole genome shotgun (WGS) entry which is preliminary data.</text>
</comment>
<dbReference type="Pfam" id="PF02836">
    <property type="entry name" value="Glyco_hydro_2_C"/>
    <property type="match status" value="1"/>
</dbReference>
<dbReference type="Gene3D" id="3.20.20.80">
    <property type="entry name" value="Glycosidases"/>
    <property type="match status" value="1"/>
</dbReference>
<feature type="domain" description="Glycoside hydrolase family 2 catalytic" evidence="4">
    <location>
        <begin position="163"/>
        <end position="457"/>
    </location>
</feature>
<evidence type="ECO:0000256" key="3">
    <source>
        <dbReference type="ARBA" id="ARBA00023295"/>
    </source>
</evidence>
<organism evidence="5 6">
    <name type="scientific">Ranatra chinensis</name>
    <dbReference type="NCBI Taxonomy" id="642074"/>
    <lineage>
        <taxon>Eukaryota</taxon>
        <taxon>Metazoa</taxon>
        <taxon>Ecdysozoa</taxon>
        <taxon>Arthropoda</taxon>
        <taxon>Hexapoda</taxon>
        <taxon>Insecta</taxon>
        <taxon>Pterygota</taxon>
        <taxon>Neoptera</taxon>
        <taxon>Paraneoptera</taxon>
        <taxon>Hemiptera</taxon>
        <taxon>Heteroptera</taxon>
        <taxon>Panheteroptera</taxon>
        <taxon>Nepomorpha</taxon>
        <taxon>Nepidae</taxon>
        <taxon>Ranatrinae</taxon>
        <taxon>Ranatra</taxon>
    </lineage>
</organism>
<dbReference type="PRINTS" id="PR00132">
    <property type="entry name" value="GLHYDRLASE2"/>
</dbReference>
<dbReference type="InterPro" id="IPR008979">
    <property type="entry name" value="Galactose-bd-like_sf"/>
</dbReference>
<dbReference type="Gene3D" id="2.60.120.260">
    <property type="entry name" value="Galactose-binding domain-like"/>
    <property type="match status" value="1"/>
</dbReference>
<dbReference type="Proteomes" id="UP001558652">
    <property type="component" value="Unassembled WGS sequence"/>
</dbReference>